<keyword evidence="2" id="KW-1185">Reference proteome</keyword>
<protein>
    <submittedName>
        <fullName evidence="1">Uncharacterized protein</fullName>
    </submittedName>
</protein>
<dbReference type="Proteomes" id="UP000239724">
    <property type="component" value="Unassembled WGS sequence"/>
</dbReference>
<dbReference type="EMBL" id="NHRY01000229">
    <property type="protein sequence ID" value="PPQ29343.1"/>
    <property type="molecule type" value="Genomic_DNA"/>
</dbReference>
<dbReference type="OrthoDB" id="9153840at2"/>
<dbReference type="AlphaFoldDB" id="A0A2S6N400"/>
<gene>
    <name evidence="1" type="ORF">CCS01_21960</name>
</gene>
<comment type="caution">
    <text evidence="1">The sequence shown here is derived from an EMBL/GenBank/DDBJ whole genome shotgun (WGS) entry which is preliminary data.</text>
</comment>
<organism evidence="1 2">
    <name type="scientific">Rhodopila globiformis</name>
    <name type="common">Rhodopseudomonas globiformis</name>
    <dbReference type="NCBI Taxonomy" id="1071"/>
    <lineage>
        <taxon>Bacteria</taxon>
        <taxon>Pseudomonadati</taxon>
        <taxon>Pseudomonadota</taxon>
        <taxon>Alphaproteobacteria</taxon>
        <taxon>Acetobacterales</taxon>
        <taxon>Acetobacteraceae</taxon>
        <taxon>Rhodopila</taxon>
    </lineage>
</organism>
<accession>A0A2S6N400</accession>
<name>A0A2S6N400_RHOGL</name>
<reference evidence="1 2" key="1">
    <citation type="journal article" date="2018" name="Arch. Microbiol.">
        <title>New insights into the metabolic potential of the phototrophic purple bacterium Rhodopila globiformis DSM 161(T) from its draft genome sequence and evidence for a vanadium-dependent nitrogenase.</title>
        <authorList>
            <person name="Imhoff J.F."/>
            <person name="Rahn T."/>
            <person name="Kunzel S."/>
            <person name="Neulinger S.C."/>
        </authorList>
    </citation>
    <scope>NUCLEOTIDE SEQUENCE [LARGE SCALE GENOMIC DNA]</scope>
    <source>
        <strain evidence="1 2">DSM 161</strain>
    </source>
</reference>
<evidence type="ECO:0000313" key="1">
    <source>
        <dbReference type="EMBL" id="PPQ29343.1"/>
    </source>
</evidence>
<evidence type="ECO:0000313" key="2">
    <source>
        <dbReference type="Proteomes" id="UP000239724"/>
    </source>
</evidence>
<proteinExistence type="predicted"/>
<sequence length="252" mass="28187">MRCFIGFFGLTRSLKQTVDSIRSGFYAPLFAAGIPMLRAGHFNLPDCIDNPRSGEAALVPDRRETALLDLDLCWVEPQSDAMIAEAWQFARAYPDAFGDGYRSLANLCHQLHSLRRLWSLLRMLGAERRDIVLLLRPDLLYLDVLDIEAHVQPLLSGQADIIVPGWQGWGGLNDRFAFCTGHAASLYATRLRRFRDGCRAIGTMHAETFLKWLLQEQELRVMTTGLRAVRLRANGAIAANDRPMAQGFVAAG</sequence>
<dbReference type="RefSeq" id="WP_104520960.1">
    <property type="nucleotide sequence ID" value="NZ_NHRY01000229.1"/>
</dbReference>